<gene>
    <name evidence="2" type="ORF">UFOVP1223_1</name>
    <name evidence="3" type="ORF">UFOVP1669_12</name>
    <name evidence="1" type="ORF">UFOVP494_12</name>
</gene>
<dbReference type="EMBL" id="LR797533">
    <property type="protein sequence ID" value="CAB4222988.1"/>
    <property type="molecule type" value="Genomic_DNA"/>
</dbReference>
<organism evidence="3">
    <name type="scientific">uncultured Caudovirales phage</name>
    <dbReference type="NCBI Taxonomy" id="2100421"/>
    <lineage>
        <taxon>Viruses</taxon>
        <taxon>Duplodnaviria</taxon>
        <taxon>Heunggongvirae</taxon>
        <taxon>Uroviricota</taxon>
        <taxon>Caudoviricetes</taxon>
        <taxon>Peduoviridae</taxon>
        <taxon>Maltschvirus</taxon>
        <taxon>Maltschvirus maltsch</taxon>
    </lineage>
</organism>
<dbReference type="EMBL" id="LR797164">
    <property type="protein sequence ID" value="CAB4190961.1"/>
    <property type="molecule type" value="Genomic_DNA"/>
</dbReference>
<evidence type="ECO:0000313" key="3">
    <source>
        <dbReference type="EMBL" id="CAB4222988.1"/>
    </source>
</evidence>
<accession>A0A6J5T606</accession>
<evidence type="ECO:0000313" key="2">
    <source>
        <dbReference type="EMBL" id="CAB4190961.1"/>
    </source>
</evidence>
<protein>
    <submittedName>
        <fullName evidence="3">Uncharacterized protein</fullName>
    </submittedName>
</protein>
<sequence>MTKYMQPVNPIRVWQRGDDANYCHPVFAMGVVDVKLVPEVEYLTINGLFMRKRDIMFAEVLLDGVWTAIKDHRKAQIDPA</sequence>
<name>A0A6J5T606_9CAUD</name>
<proteinExistence type="predicted"/>
<reference evidence="3" key="1">
    <citation type="submission" date="2020-05" db="EMBL/GenBank/DDBJ databases">
        <authorList>
            <person name="Chiriac C."/>
            <person name="Salcher M."/>
            <person name="Ghai R."/>
            <person name="Kavagutti S V."/>
        </authorList>
    </citation>
    <scope>NUCLEOTIDE SEQUENCE</scope>
</reference>
<dbReference type="EMBL" id="LR796464">
    <property type="protein sequence ID" value="CAB4146355.1"/>
    <property type="molecule type" value="Genomic_DNA"/>
</dbReference>
<evidence type="ECO:0000313" key="1">
    <source>
        <dbReference type="EMBL" id="CAB4146355.1"/>
    </source>
</evidence>